<sequence length="257" mass="26698">MRSNDINKMIIDGKQIAEEIISALEKERLNFGALSLAVISEGEDTATESFIKIKSRVAARLNVEVRRYTPAQISEALTCDGIIVQLPIPNAAELLAALPAKKDVDAITDGQKIVRAPVAEAVSEIFVRHNIAAAGKEAVVLGAGKLVGAPVAELLKDLGARVSVITKNEGTLSDMKGADIVVLGAGEPGLIKPEMLKEGVVLIDAGTSEASGRLAGDADPTCANVASIFTPVPGGIGPIAVAMIFKNLFVLAQANKS</sequence>
<dbReference type="GO" id="GO:0004488">
    <property type="term" value="F:methylenetetrahydrofolate dehydrogenase (NADP+) activity"/>
    <property type="evidence" value="ECO:0007669"/>
    <property type="project" value="InterPro"/>
</dbReference>
<evidence type="ECO:0000259" key="2">
    <source>
        <dbReference type="Pfam" id="PF02882"/>
    </source>
</evidence>
<evidence type="ECO:0000313" key="4">
    <source>
        <dbReference type="Proteomes" id="UP000176568"/>
    </source>
</evidence>
<organism evidence="3 4">
    <name type="scientific">Candidatus Adlerbacteria bacterium RIFOXYC1_FULL_48_26</name>
    <dbReference type="NCBI Taxonomy" id="1797247"/>
    <lineage>
        <taxon>Bacteria</taxon>
        <taxon>Candidatus Adleribacteriota</taxon>
    </lineage>
</organism>
<evidence type="ECO:0000313" key="3">
    <source>
        <dbReference type="EMBL" id="OGC88955.1"/>
    </source>
</evidence>
<dbReference type="PANTHER" id="PTHR48099">
    <property type="entry name" value="C-1-TETRAHYDROFOLATE SYNTHASE, CYTOPLASMIC-RELATED"/>
    <property type="match status" value="1"/>
</dbReference>
<dbReference type="InterPro" id="IPR036291">
    <property type="entry name" value="NAD(P)-bd_dom_sf"/>
</dbReference>
<dbReference type="InterPro" id="IPR020631">
    <property type="entry name" value="THF_DH/CycHdrlase_NAD-bd_dom"/>
</dbReference>
<dbReference type="GO" id="GO:0004477">
    <property type="term" value="F:methenyltetrahydrofolate cyclohydrolase activity"/>
    <property type="evidence" value="ECO:0007669"/>
    <property type="project" value="TreeGrafter"/>
</dbReference>
<feature type="domain" description="Tetrahydrofolate dehydrogenase/cyclohydrolase NAD(P)-binding" evidence="2">
    <location>
        <begin position="119"/>
        <end position="254"/>
    </location>
</feature>
<dbReference type="STRING" id="1797247.A2419_01180"/>
<dbReference type="GO" id="GO:0035999">
    <property type="term" value="P:tetrahydrofolate interconversion"/>
    <property type="evidence" value="ECO:0007669"/>
    <property type="project" value="TreeGrafter"/>
</dbReference>
<dbReference type="PANTHER" id="PTHR48099:SF5">
    <property type="entry name" value="C-1-TETRAHYDROFOLATE SYNTHASE, CYTOPLASMIC"/>
    <property type="match status" value="1"/>
</dbReference>
<reference evidence="3 4" key="1">
    <citation type="journal article" date="2016" name="Nat. Commun.">
        <title>Thousands of microbial genomes shed light on interconnected biogeochemical processes in an aquifer system.</title>
        <authorList>
            <person name="Anantharaman K."/>
            <person name="Brown C.T."/>
            <person name="Hug L.A."/>
            <person name="Sharon I."/>
            <person name="Castelle C.J."/>
            <person name="Probst A.J."/>
            <person name="Thomas B.C."/>
            <person name="Singh A."/>
            <person name="Wilkins M.J."/>
            <person name="Karaoz U."/>
            <person name="Brodie E.L."/>
            <person name="Williams K.H."/>
            <person name="Hubbard S.S."/>
            <person name="Banfield J.F."/>
        </authorList>
    </citation>
    <scope>NUCLEOTIDE SEQUENCE [LARGE SCALE GENOMIC DNA]</scope>
</reference>
<gene>
    <name evidence="3" type="ORF">A2419_01180</name>
</gene>
<protein>
    <recommendedName>
        <fullName evidence="5">Methenyltetrahydrofolate cyclohydrolase</fullName>
    </recommendedName>
</protein>
<dbReference type="EMBL" id="MEXB01000001">
    <property type="protein sequence ID" value="OGC88955.1"/>
    <property type="molecule type" value="Genomic_DNA"/>
</dbReference>
<dbReference type="Pfam" id="PF02882">
    <property type="entry name" value="THF_DHG_CYH_C"/>
    <property type="match status" value="1"/>
</dbReference>
<dbReference type="SUPFAM" id="SSF53223">
    <property type="entry name" value="Aminoacid dehydrogenase-like, N-terminal domain"/>
    <property type="match status" value="1"/>
</dbReference>
<proteinExistence type="predicted"/>
<dbReference type="Pfam" id="PF00763">
    <property type="entry name" value="THF_DHG_CYH"/>
    <property type="match status" value="1"/>
</dbReference>
<evidence type="ECO:0008006" key="5">
    <source>
        <dbReference type="Google" id="ProtNLM"/>
    </source>
</evidence>
<dbReference type="Proteomes" id="UP000176568">
    <property type="component" value="Unassembled WGS sequence"/>
</dbReference>
<name>A0A1F4Y4P7_9BACT</name>
<dbReference type="InterPro" id="IPR020630">
    <property type="entry name" value="THF_DH/CycHdrlase_cat_dom"/>
</dbReference>
<dbReference type="GO" id="GO:0005829">
    <property type="term" value="C:cytosol"/>
    <property type="evidence" value="ECO:0007669"/>
    <property type="project" value="TreeGrafter"/>
</dbReference>
<dbReference type="AlphaFoldDB" id="A0A1F4Y4P7"/>
<feature type="domain" description="Tetrahydrofolate dehydrogenase/cyclohydrolase catalytic" evidence="1">
    <location>
        <begin position="11"/>
        <end position="105"/>
    </location>
</feature>
<dbReference type="Gene3D" id="3.40.50.720">
    <property type="entry name" value="NAD(P)-binding Rossmann-like Domain"/>
    <property type="match status" value="1"/>
</dbReference>
<dbReference type="Gene3D" id="3.40.50.10860">
    <property type="entry name" value="Leucine Dehydrogenase, chain A, domain 1"/>
    <property type="match status" value="1"/>
</dbReference>
<accession>A0A1F4Y4P7</accession>
<evidence type="ECO:0000259" key="1">
    <source>
        <dbReference type="Pfam" id="PF00763"/>
    </source>
</evidence>
<dbReference type="SUPFAM" id="SSF51735">
    <property type="entry name" value="NAD(P)-binding Rossmann-fold domains"/>
    <property type="match status" value="1"/>
</dbReference>
<comment type="caution">
    <text evidence="3">The sequence shown here is derived from an EMBL/GenBank/DDBJ whole genome shotgun (WGS) entry which is preliminary data.</text>
</comment>
<dbReference type="InterPro" id="IPR046346">
    <property type="entry name" value="Aminoacid_DH-like_N_sf"/>
</dbReference>